<dbReference type="Proteomes" id="UP000184363">
    <property type="component" value="Unassembled WGS sequence"/>
</dbReference>
<evidence type="ECO:0000259" key="4">
    <source>
        <dbReference type="PROSITE" id="PS01124"/>
    </source>
</evidence>
<keyword evidence="3" id="KW-0804">Transcription</keyword>
<organism evidence="5 6">
    <name type="scientific">Pseudonocardia thermophila</name>
    <dbReference type="NCBI Taxonomy" id="1848"/>
    <lineage>
        <taxon>Bacteria</taxon>
        <taxon>Bacillati</taxon>
        <taxon>Actinomycetota</taxon>
        <taxon>Actinomycetes</taxon>
        <taxon>Pseudonocardiales</taxon>
        <taxon>Pseudonocardiaceae</taxon>
        <taxon>Pseudonocardia</taxon>
    </lineage>
</organism>
<evidence type="ECO:0000256" key="2">
    <source>
        <dbReference type="ARBA" id="ARBA00023125"/>
    </source>
</evidence>
<gene>
    <name evidence="5" type="ORF">SAMN05443637_10476</name>
</gene>
<evidence type="ECO:0000256" key="3">
    <source>
        <dbReference type="ARBA" id="ARBA00023163"/>
    </source>
</evidence>
<dbReference type="RefSeq" id="WP_073456018.1">
    <property type="nucleotide sequence ID" value="NZ_FRAP01000004.1"/>
</dbReference>
<reference evidence="5 6" key="1">
    <citation type="submission" date="2016-11" db="EMBL/GenBank/DDBJ databases">
        <authorList>
            <person name="Jaros S."/>
            <person name="Januszkiewicz K."/>
            <person name="Wedrychowicz H."/>
        </authorList>
    </citation>
    <scope>NUCLEOTIDE SEQUENCE [LARGE SCALE GENOMIC DNA]</scope>
    <source>
        <strain evidence="5 6">DSM 43832</strain>
    </source>
</reference>
<dbReference type="SMART" id="SM00342">
    <property type="entry name" value="HTH_ARAC"/>
    <property type="match status" value="1"/>
</dbReference>
<dbReference type="Pfam" id="PF12833">
    <property type="entry name" value="HTH_18"/>
    <property type="match status" value="1"/>
</dbReference>
<keyword evidence="1" id="KW-0805">Transcription regulation</keyword>
<accession>A0A1M6QYC1</accession>
<keyword evidence="6" id="KW-1185">Reference proteome</keyword>
<dbReference type="OrthoDB" id="2559672at2"/>
<evidence type="ECO:0000313" key="5">
    <source>
        <dbReference type="EMBL" id="SHK25088.1"/>
    </source>
</evidence>
<dbReference type="PANTHER" id="PTHR46796">
    <property type="entry name" value="HTH-TYPE TRANSCRIPTIONAL ACTIVATOR RHAS-RELATED"/>
    <property type="match status" value="1"/>
</dbReference>
<protein>
    <submittedName>
        <fullName evidence="5">AraC-type DNA-binding protein</fullName>
    </submittedName>
</protein>
<feature type="domain" description="HTH araC/xylS-type" evidence="4">
    <location>
        <begin position="166"/>
        <end position="264"/>
    </location>
</feature>
<dbReference type="EMBL" id="FRAP01000004">
    <property type="protein sequence ID" value="SHK25088.1"/>
    <property type="molecule type" value="Genomic_DNA"/>
</dbReference>
<evidence type="ECO:0000256" key="1">
    <source>
        <dbReference type="ARBA" id="ARBA00023015"/>
    </source>
</evidence>
<dbReference type="Gene3D" id="1.10.10.60">
    <property type="entry name" value="Homeodomain-like"/>
    <property type="match status" value="1"/>
</dbReference>
<dbReference type="InterPro" id="IPR050204">
    <property type="entry name" value="AraC_XylS_family_regulators"/>
</dbReference>
<evidence type="ECO:0000313" key="6">
    <source>
        <dbReference type="Proteomes" id="UP000184363"/>
    </source>
</evidence>
<dbReference type="STRING" id="1848.SAMN05443637_10476"/>
<dbReference type="PROSITE" id="PS01124">
    <property type="entry name" value="HTH_ARAC_FAMILY_2"/>
    <property type="match status" value="1"/>
</dbReference>
<keyword evidence="2 5" id="KW-0238">DNA-binding</keyword>
<dbReference type="PANTHER" id="PTHR46796:SF15">
    <property type="entry name" value="BLL1074 PROTEIN"/>
    <property type="match status" value="1"/>
</dbReference>
<sequence length="266" mass="28706">MPFSPVWRRPAPQLRSWVSSYAGYRLEAGPRGVHQGVASGHLTLILCVDGAVEVLANADPAKPPGRYPAMVAGLAAAPARIATGEAQTGVQLDLTWEGARALLGVPAAELAGDSVDLHAVLGRRCARLLDRLATAPDWPARFAVLDQELAALADVERLAGVRPQVQRAARMIRAGRGVVRIADVAEEIGWSRRHLTDLFRREIGLGPKTMARVVRFERVCARLRRPDRPGLATAAADGGYVDQAHLARDFRELAGITATEWLAERS</sequence>
<name>A0A1M6QYC1_PSETH</name>
<dbReference type="AlphaFoldDB" id="A0A1M6QYC1"/>
<dbReference type="GO" id="GO:0003700">
    <property type="term" value="F:DNA-binding transcription factor activity"/>
    <property type="evidence" value="ECO:0007669"/>
    <property type="project" value="InterPro"/>
</dbReference>
<proteinExistence type="predicted"/>
<dbReference type="InterPro" id="IPR018060">
    <property type="entry name" value="HTH_AraC"/>
</dbReference>
<dbReference type="GO" id="GO:0043565">
    <property type="term" value="F:sequence-specific DNA binding"/>
    <property type="evidence" value="ECO:0007669"/>
    <property type="project" value="InterPro"/>
</dbReference>